<sequence>MLFSGQDYRLEHRTCEAQVSNILFLSLRNIQFKLKFQSAIILLRSICILISKSDLYLRKFLQFLHVVNTCLQFGFNFYQLFHFLRIQLKLVNLRREILSDKYLLNHKGDLGHLSIESFLFPELIEIRLARDY</sequence>
<dbReference type="Proteomes" id="UP000785679">
    <property type="component" value="Unassembled WGS sequence"/>
</dbReference>
<organism evidence="1 2">
    <name type="scientific">Halteria grandinella</name>
    <dbReference type="NCBI Taxonomy" id="5974"/>
    <lineage>
        <taxon>Eukaryota</taxon>
        <taxon>Sar</taxon>
        <taxon>Alveolata</taxon>
        <taxon>Ciliophora</taxon>
        <taxon>Intramacronucleata</taxon>
        <taxon>Spirotrichea</taxon>
        <taxon>Stichotrichia</taxon>
        <taxon>Sporadotrichida</taxon>
        <taxon>Halteriidae</taxon>
        <taxon>Halteria</taxon>
    </lineage>
</organism>
<keyword evidence="2" id="KW-1185">Reference proteome</keyword>
<dbReference type="AlphaFoldDB" id="A0A8J8NZB3"/>
<dbReference type="EMBL" id="RRYP01003899">
    <property type="protein sequence ID" value="TNV83369.1"/>
    <property type="molecule type" value="Genomic_DNA"/>
</dbReference>
<comment type="caution">
    <text evidence="1">The sequence shown here is derived from an EMBL/GenBank/DDBJ whole genome shotgun (WGS) entry which is preliminary data.</text>
</comment>
<proteinExistence type="predicted"/>
<gene>
    <name evidence="1" type="ORF">FGO68_gene9066</name>
</gene>
<accession>A0A8J8NZB3</accession>
<protein>
    <submittedName>
        <fullName evidence="1">Uncharacterized protein</fullName>
    </submittedName>
</protein>
<name>A0A8J8NZB3_HALGN</name>
<reference evidence="1" key="1">
    <citation type="submission" date="2019-06" db="EMBL/GenBank/DDBJ databases">
        <authorList>
            <person name="Zheng W."/>
        </authorList>
    </citation>
    <scope>NUCLEOTIDE SEQUENCE</scope>
    <source>
        <strain evidence="1">QDHG01</strain>
    </source>
</reference>
<evidence type="ECO:0000313" key="2">
    <source>
        <dbReference type="Proteomes" id="UP000785679"/>
    </source>
</evidence>
<evidence type="ECO:0000313" key="1">
    <source>
        <dbReference type="EMBL" id="TNV83369.1"/>
    </source>
</evidence>